<accession>N6VZE8</accession>
<organism evidence="2 3">
    <name type="scientific">Marinobacter nanhaiticus D15-8W</name>
    <dbReference type="NCBI Taxonomy" id="626887"/>
    <lineage>
        <taxon>Bacteria</taxon>
        <taxon>Pseudomonadati</taxon>
        <taxon>Pseudomonadota</taxon>
        <taxon>Gammaproteobacteria</taxon>
        <taxon>Pseudomonadales</taxon>
        <taxon>Marinobacteraceae</taxon>
        <taxon>Marinobacter</taxon>
    </lineage>
</organism>
<dbReference type="STRING" id="626887.J057_17625"/>
<dbReference type="InterPro" id="IPR005586">
    <property type="entry name" value="ABC_trans_aux"/>
</dbReference>
<keyword evidence="3" id="KW-1185">Reference proteome</keyword>
<dbReference type="PROSITE" id="PS51257">
    <property type="entry name" value="PROKAR_LIPOPROTEIN"/>
    <property type="match status" value="1"/>
</dbReference>
<reference evidence="2 3" key="1">
    <citation type="journal article" date="2013" name="Genome Announc.">
        <title>Genome Sequence of the Polycyclic Aromatic Hydrocarbon-Degrading Bacterium Strain Marinobacter nanhaiticus D15-8WT.</title>
        <authorList>
            <person name="Cui Z."/>
            <person name="Gao W."/>
            <person name="Li Q."/>
            <person name="Xu G."/>
            <person name="Zheng L."/>
        </authorList>
    </citation>
    <scope>NUCLEOTIDE SEQUENCE [LARGE SCALE GENOMIC DNA]</scope>
    <source>
        <strain evidence="2 3">D15-8W</strain>
    </source>
</reference>
<dbReference type="PATRIC" id="fig|626887.3.peg.3522"/>
<feature type="domain" description="ABC-type transport auxiliary lipoprotein component" evidence="1">
    <location>
        <begin position="31"/>
        <end position="174"/>
    </location>
</feature>
<dbReference type="OrthoDB" id="5949767at2"/>
<dbReference type="Pfam" id="PF03886">
    <property type="entry name" value="ABC_trans_aux"/>
    <property type="match status" value="1"/>
</dbReference>
<evidence type="ECO:0000313" key="3">
    <source>
        <dbReference type="Proteomes" id="UP000013165"/>
    </source>
</evidence>
<name>N6VZE8_9GAMM</name>
<gene>
    <name evidence="2" type="ORF">J057_17625</name>
</gene>
<dbReference type="EMBL" id="APLQ01000014">
    <property type="protein sequence ID" value="ENO13239.1"/>
    <property type="molecule type" value="Genomic_DNA"/>
</dbReference>
<dbReference type="HOGENOM" id="CLU_096001_0_1_6"/>
<dbReference type="eggNOG" id="COG3009">
    <property type="taxonomic scope" value="Bacteria"/>
</dbReference>
<sequence length="188" mass="20553">MKLPWPFTGLLLVGLSLGLVACSSAPIRFHTLVPPPDKSSTAGNRERIVVESVSVPPQVNRTELVVREEASGLVILESDWWGASLPEEIRSALTARLDGPSTQNPTRAWVTITRFDTLPGRGAWLEADYRLNARQSTDTTTICRFRHQSNAGDSITSLVLAHQENLDALAQEIAQGASRLEQRQTGCP</sequence>
<dbReference type="RefSeq" id="WP_004581464.1">
    <property type="nucleotide sequence ID" value="NZ_AP028878.1"/>
</dbReference>
<evidence type="ECO:0000313" key="2">
    <source>
        <dbReference type="EMBL" id="ENO13239.1"/>
    </source>
</evidence>
<comment type="caution">
    <text evidence="2">The sequence shown here is derived from an EMBL/GenBank/DDBJ whole genome shotgun (WGS) entry which is preliminary data.</text>
</comment>
<dbReference type="Proteomes" id="UP000013165">
    <property type="component" value="Unassembled WGS sequence"/>
</dbReference>
<dbReference type="Gene3D" id="3.40.50.10610">
    <property type="entry name" value="ABC-type transport auxiliary lipoprotein component"/>
    <property type="match status" value="1"/>
</dbReference>
<dbReference type="SUPFAM" id="SSF159594">
    <property type="entry name" value="XCC0632-like"/>
    <property type="match status" value="1"/>
</dbReference>
<protein>
    <submittedName>
        <fullName evidence="2">Membrane integrity-associated transporter subunit PqiC</fullName>
    </submittedName>
</protein>
<evidence type="ECO:0000259" key="1">
    <source>
        <dbReference type="Pfam" id="PF03886"/>
    </source>
</evidence>
<proteinExistence type="predicted"/>
<dbReference type="AlphaFoldDB" id="N6VZE8"/>